<keyword evidence="2" id="KW-1133">Transmembrane helix</keyword>
<dbReference type="GO" id="GO:0043386">
    <property type="term" value="P:mycotoxin biosynthetic process"/>
    <property type="evidence" value="ECO:0007669"/>
    <property type="project" value="InterPro"/>
</dbReference>
<evidence type="ECO:0000256" key="1">
    <source>
        <dbReference type="ARBA" id="ARBA00035112"/>
    </source>
</evidence>
<proteinExistence type="inferred from homology"/>
<comment type="similarity">
    <text evidence="1">Belongs to the ustYa family.</text>
</comment>
<dbReference type="STRING" id="535722.E4USK3"/>
<protein>
    <recommendedName>
        <fullName evidence="5">Tat pathway signal sequence</fullName>
    </recommendedName>
</protein>
<dbReference type="eggNOG" id="ENOG502SI30">
    <property type="taxonomic scope" value="Eukaryota"/>
</dbReference>
<evidence type="ECO:0000313" key="4">
    <source>
        <dbReference type="Proteomes" id="UP000002669"/>
    </source>
</evidence>
<evidence type="ECO:0000313" key="3">
    <source>
        <dbReference type="EMBL" id="EFR01354.1"/>
    </source>
</evidence>
<dbReference type="RefSeq" id="XP_003174184.1">
    <property type="nucleotide sequence ID" value="XM_003174136.1"/>
</dbReference>
<gene>
    <name evidence="3" type="ORF">MGYG_04361</name>
</gene>
<dbReference type="Pfam" id="PF11807">
    <property type="entry name" value="UstYa"/>
    <property type="match status" value="1"/>
</dbReference>
<evidence type="ECO:0008006" key="5">
    <source>
        <dbReference type="Google" id="ProtNLM"/>
    </source>
</evidence>
<dbReference type="EMBL" id="DS989824">
    <property type="protein sequence ID" value="EFR01354.1"/>
    <property type="molecule type" value="Genomic_DNA"/>
</dbReference>
<dbReference type="InParanoid" id="E4USK3"/>
<dbReference type="GeneID" id="10029473"/>
<dbReference type="AlphaFoldDB" id="E4USK3"/>
<name>E4USK3_ARTGP</name>
<evidence type="ECO:0000256" key="2">
    <source>
        <dbReference type="SAM" id="Phobius"/>
    </source>
</evidence>
<dbReference type="HOGENOM" id="CLU_042941_0_1_1"/>
<feature type="transmembrane region" description="Helical" evidence="2">
    <location>
        <begin position="39"/>
        <end position="60"/>
    </location>
</feature>
<sequence length="275" mass="31773">MSTSNSVADTRLSIEDDEKDPFLEKHQGKTCRQQRRISIIIFGLLFVLGISAFCNIILFFELYKRWDLDSVCIEYTSQYKSPISKDVNIKYNTVTFNGSLIGDNIWRRWAGDDVDQAWIGLGVAYDAISIPHDEGALYGFQEGQVKTTKKYGGKFVGHFEVFHHLHCLDMLRKISYFSYEHYLKKGEAPFTDTEEIVKHHAAHCLDILRQQVMCTADASVFGQWWVKDIGPFVDFNTKHQCKDFEAIRAWAEKHQIPHYVEVDMWPGDPELPVIP</sequence>
<dbReference type="Proteomes" id="UP000002669">
    <property type="component" value="Unassembled WGS sequence"/>
</dbReference>
<dbReference type="InterPro" id="IPR021765">
    <property type="entry name" value="UstYa-like"/>
</dbReference>
<organism evidence="4">
    <name type="scientific">Arthroderma gypseum (strain ATCC MYA-4604 / CBS 118893)</name>
    <name type="common">Microsporum gypseum</name>
    <dbReference type="NCBI Taxonomy" id="535722"/>
    <lineage>
        <taxon>Eukaryota</taxon>
        <taxon>Fungi</taxon>
        <taxon>Dikarya</taxon>
        <taxon>Ascomycota</taxon>
        <taxon>Pezizomycotina</taxon>
        <taxon>Eurotiomycetes</taxon>
        <taxon>Eurotiomycetidae</taxon>
        <taxon>Onygenales</taxon>
        <taxon>Arthrodermataceae</taxon>
        <taxon>Nannizzia</taxon>
    </lineage>
</organism>
<dbReference type="VEuPathDB" id="FungiDB:MGYG_04361"/>
<accession>E4USK3</accession>
<dbReference type="OMA" id="NVEGFHH"/>
<keyword evidence="2" id="KW-0812">Transmembrane</keyword>
<dbReference type="OrthoDB" id="3687641at2759"/>
<reference evidence="4" key="1">
    <citation type="journal article" date="2012" name="MBio">
        <title>Comparative genome analysis of Trichophyton rubrum and related dermatophytes reveals candidate genes involved in infection.</title>
        <authorList>
            <person name="Martinez D.A."/>
            <person name="Oliver B.G."/>
            <person name="Graeser Y."/>
            <person name="Goldberg J.M."/>
            <person name="Li W."/>
            <person name="Martinez-Rossi N.M."/>
            <person name="Monod M."/>
            <person name="Shelest E."/>
            <person name="Barton R.C."/>
            <person name="Birch E."/>
            <person name="Brakhage A.A."/>
            <person name="Chen Z."/>
            <person name="Gurr S.J."/>
            <person name="Heiman D."/>
            <person name="Heitman J."/>
            <person name="Kosti I."/>
            <person name="Rossi A."/>
            <person name="Saif S."/>
            <person name="Samalova M."/>
            <person name="Saunders C.W."/>
            <person name="Shea T."/>
            <person name="Summerbell R.C."/>
            <person name="Xu J."/>
            <person name="Young S."/>
            <person name="Zeng Q."/>
            <person name="Birren B.W."/>
            <person name="Cuomo C.A."/>
            <person name="White T.C."/>
        </authorList>
    </citation>
    <scope>NUCLEOTIDE SEQUENCE [LARGE SCALE GENOMIC DNA]</scope>
    <source>
        <strain evidence="4">ATCC MYA-4604 / CBS 118893</strain>
    </source>
</reference>
<dbReference type="PANTHER" id="PTHR33365:SF13">
    <property type="entry name" value="TAT PATHWAY SIGNAL SEQUENCE"/>
    <property type="match status" value="1"/>
</dbReference>
<keyword evidence="4" id="KW-1185">Reference proteome</keyword>
<keyword evidence="2" id="KW-0472">Membrane</keyword>
<dbReference type="PANTHER" id="PTHR33365">
    <property type="entry name" value="YALI0B05434P"/>
    <property type="match status" value="1"/>
</dbReference>